<feature type="compositionally biased region" description="Polar residues" evidence="7">
    <location>
        <begin position="1282"/>
        <end position="1291"/>
    </location>
</feature>
<evidence type="ECO:0000256" key="7">
    <source>
        <dbReference type="SAM" id="MobiDB-lite"/>
    </source>
</evidence>
<evidence type="ECO:0000313" key="11">
    <source>
        <dbReference type="Proteomes" id="UP000822369"/>
    </source>
</evidence>
<dbReference type="Pfam" id="PF00098">
    <property type="entry name" value="zf-CCHC"/>
    <property type="match status" value="1"/>
</dbReference>
<dbReference type="Gene3D" id="4.10.60.10">
    <property type="entry name" value="Zinc finger, CCHC-type"/>
    <property type="match status" value="1"/>
</dbReference>
<feature type="domain" description="CCHC-type" evidence="8">
    <location>
        <begin position="781"/>
        <end position="796"/>
    </location>
</feature>
<feature type="compositionally biased region" description="Acidic residues" evidence="7">
    <location>
        <begin position="727"/>
        <end position="737"/>
    </location>
</feature>
<dbReference type="KEGG" id="nfu:107394307"/>
<evidence type="ECO:0000256" key="6">
    <source>
        <dbReference type="PROSITE-ProRule" id="PRU00047"/>
    </source>
</evidence>
<evidence type="ECO:0000256" key="5">
    <source>
        <dbReference type="ARBA" id="ARBA00022842"/>
    </source>
</evidence>
<dbReference type="InterPro" id="IPR001878">
    <property type="entry name" value="Znf_CCHC"/>
</dbReference>
<feature type="compositionally biased region" description="Polar residues" evidence="7">
    <location>
        <begin position="91"/>
        <end position="110"/>
    </location>
</feature>
<comment type="caution">
    <text evidence="9">The sequence shown here is derived from an EMBL/GenBank/DDBJ whole genome shotgun (WGS) entry which is preliminary data.</text>
</comment>
<dbReference type="InterPro" id="IPR036875">
    <property type="entry name" value="Znf_CCHC_sf"/>
</dbReference>
<feature type="compositionally biased region" description="Basic and acidic residues" evidence="7">
    <location>
        <begin position="738"/>
        <end position="756"/>
    </location>
</feature>
<dbReference type="SUPFAM" id="SSF81301">
    <property type="entry name" value="Nucleotidyltransferase"/>
    <property type="match status" value="2"/>
</dbReference>
<dbReference type="OrthoDB" id="419694at2759"/>
<dbReference type="PROSITE" id="PS00028">
    <property type="entry name" value="ZINC_FINGER_C2H2_1"/>
    <property type="match status" value="1"/>
</dbReference>
<dbReference type="SMART" id="SM00343">
    <property type="entry name" value="ZnF_C2HC"/>
    <property type="match status" value="3"/>
</dbReference>
<dbReference type="OMA" id="MMIHYLQ"/>
<keyword evidence="6" id="KW-0862">Zinc</keyword>
<dbReference type="InterPro" id="IPR045100">
    <property type="entry name" value="TUT4/7_NTP_transf"/>
</dbReference>
<evidence type="ECO:0000256" key="1">
    <source>
        <dbReference type="ARBA" id="ARBA00001936"/>
    </source>
</evidence>
<evidence type="ECO:0000256" key="4">
    <source>
        <dbReference type="ARBA" id="ARBA00022723"/>
    </source>
</evidence>
<dbReference type="FunFam" id="1.10.1410.10:FF:000002">
    <property type="entry name" value="terminal uridylyltransferase 4 isoform X1"/>
    <property type="match status" value="1"/>
</dbReference>
<dbReference type="Pfam" id="PF19088">
    <property type="entry name" value="TUTase"/>
    <property type="match status" value="1"/>
</dbReference>
<dbReference type="GO" id="GO:0050265">
    <property type="term" value="F:RNA uridylyltransferase activity"/>
    <property type="evidence" value="ECO:0007669"/>
    <property type="project" value="TreeGrafter"/>
</dbReference>
<feature type="region of interest" description="Disordered" evidence="7">
    <location>
        <begin position="1"/>
        <end position="171"/>
    </location>
</feature>
<proteinExistence type="predicted"/>
<organism evidence="9 11">
    <name type="scientific">Nothobranchius furzeri</name>
    <name type="common">Turquoise killifish</name>
    <dbReference type="NCBI Taxonomy" id="105023"/>
    <lineage>
        <taxon>Eukaryota</taxon>
        <taxon>Metazoa</taxon>
        <taxon>Chordata</taxon>
        <taxon>Craniata</taxon>
        <taxon>Vertebrata</taxon>
        <taxon>Euteleostomi</taxon>
        <taxon>Actinopterygii</taxon>
        <taxon>Neopterygii</taxon>
        <taxon>Teleostei</taxon>
        <taxon>Neoteleostei</taxon>
        <taxon>Acanthomorphata</taxon>
        <taxon>Ovalentaria</taxon>
        <taxon>Atherinomorphae</taxon>
        <taxon>Cyprinodontiformes</taxon>
        <taxon>Nothobranchiidae</taxon>
        <taxon>Nothobranchius</taxon>
    </lineage>
</organism>
<dbReference type="Pfam" id="PF03828">
    <property type="entry name" value="PAP_assoc"/>
    <property type="match status" value="2"/>
</dbReference>
<evidence type="ECO:0000313" key="10">
    <source>
        <dbReference type="EMBL" id="KAF7200708.1"/>
    </source>
</evidence>
<evidence type="ECO:0000256" key="2">
    <source>
        <dbReference type="ARBA" id="ARBA00001946"/>
    </source>
</evidence>
<feature type="region of interest" description="Disordered" evidence="7">
    <location>
        <begin position="580"/>
        <end position="761"/>
    </location>
</feature>
<keyword evidence="4" id="KW-0479">Metal-binding</keyword>
<comment type="cofactor">
    <cofactor evidence="2">
        <name>Mg(2+)</name>
        <dbReference type="ChEBI" id="CHEBI:18420"/>
    </cofactor>
</comment>
<evidence type="ECO:0000256" key="3">
    <source>
        <dbReference type="ARBA" id="ARBA00022679"/>
    </source>
</evidence>
<sequence>MDNAGRPYRTKQGNWERGAAAAGKAENWRTNDQFRGQNMRPEGGQQGKKNQGAPYKASPKKGGLGPLSYSPGGYRGDHSPSQRDDQWFTGFENSYLNQEDNWRGRTQQPWRRTAQGEGLTENMDQGRRDAANAHKQGKRRRSKNTKNTLAEEDRSLAIEESPSSFEDRQTVRQAEKQLLKEEVYFLKRKPNGNPGALYTCALCDVTLDSIPRAYKHIRDKRHKKKAREKQEQLMLTEIQPPGPEQISAVSAALETVVQEHGLNDQDVEMRQRVVSLMQDLLLSVLPEIRLRLYGSSCTKFGFKDSDVNIDIQHPPHMHQPDVLLLVKECLSVSPLFIDVEADFHARLPVVICTEKRSGLICKVSAGNENAFQTTAYLSALADREPLLHSLVVGLRRWAQICEIDRAEEGGLPTYVFALMVIFFLQKRKEPILPTYLNQELKVFCLSKLSDFNLTRVEEGYLHWSYTPSSKEPPQQAGSSCLDGEVPLVFPNPHPAVEVGRLWIEMLRFYSLEFKMDDYVISVRTGAILSRDIKDWPKRRIAVEDPFAVKRNVARSLSSQQMYDYIFHCLKSTYKYFALPPNTPAAHRERESQQGQTPGAKPDALREDPARLSGFSRLSLQPKHTSPAVEDGPADSDCIIEDEEEVEECLDSDEEREKEKVDPGKSSLSEEEEDDDDEEEDVVVDTHGRQHLDSFTTEEEDIFLVDEISGEDLLSDEEAPDLDTPGSLEEEEEVEVELQPDRESPGPSKKRPEEENPPKQTRSAFEFTRQAFTRGKSHTVVCSLCKRDGHLKKDCPEDFRKVELEPLPPMTPEFLRVLSSVCGRCYTDFSPDDLEQNVKESILQDLEAFVRKQFSGARLRLFGSSKNGFGFRMSDLDICMVLEGRDNLHNLDCTNIIKGLARHLKKHPALRNILPITTAKVPIVKFFHRFTGLEGDISLYNTLGLHNTHLLATYAAIDTRVKVLCYAMKIFAKTCDIGDASRGSLSSYAYTLMVLFFLQQRNPPVIPVLQEIYDGKKKPKVLVDGWNVYFHDDLKALPSVWPEHGKNTETVGELWLGLLRFYTEDFDFKEHVVCVRQHARLTTFNKQWTSKYIVIEDPFDLNHNLGAGLSRKMTNFIMKAFINGRRLFGTPVKMQLPIAPSAMEYFFDTEVLTGGELAPNDRCCRICGKIGHYVKDCPMRRKARHRRDSENVQDSGEEGKDPVRPKNEPWRKRDPAETRCCFLCGSASHIKRDCQLNRVPAGFQKGNVKMERFAPPTAAQAKNLREKEKQGLTPQEEKRGRKQQNVILSPQAGSLACRNVTRPGHKNSPVE</sequence>
<feature type="compositionally biased region" description="Acidic residues" evidence="7">
    <location>
        <begin position="695"/>
        <end position="720"/>
    </location>
</feature>
<dbReference type="PROSITE" id="PS50158">
    <property type="entry name" value="ZF_CCHC"/>
    <property type="match status" value="3"/>
</dbReference>
<dbReference type="GO" id="GO:0031123">
    <property type="term" value="P:RNA 3'-end processing"/>
    <property type="evidence" value="ECO:0007669"/>
    <property type="project" value="TreeGrafter"/>
</dbReference>
<dbReference type="EMBL" id="JAAVVJ010000019">
    <property type="protein sequence ID" value="KAF7200708.1"/>
    <property type="molecule type" value="Genomic_DNA"/>
</dbReference>
<dbReference type="FunFam" id="3.30.460.10:FF:000005">
    <property type="entry name" value="terminal uridylyltransferase 4 isoform X1"/>
    <property type="match status" value="1"/>
</dbReference>
<gene>
    <name evidence="9" type="ORF">G4P62_017057</name>
</gene>
<feature type="domain" description="CCHC-type" evidence="8">
    <location>
        <begin position="1220"/>
        <end position="1233"/>
    </location>
</feature>
<dbReference type="GO" id="GO:0003676">
    <property type="term" value="F:nucleic acid binding"/>
    <property type="evidence" value="ECO:0007669"/>
    <property type="project" value="InterPro"/>
</dbReference>
<protein>
    <submittedName>
        <fullName evidence="9">Transcript variant X1</fullName>
    </submittedName>
    <submittedName>
        <fullName evidence="10">Transcript variant X2</fullName>
    </submittedName>
</protein>
<dbReference type="Pfam" id="PF22600">
    <property type="entry name" value="MTPAP-like_central"/>
    <property type="match status" value="1"/>
</dbReference>
<feature type="compositionally biased region" description="Basic residues" evidence="7">
    <location>
        <begin position="135"/>
        <end position="144"/>
    </location>
</feature>
<feature type="compositionally biased region" description="Basic and acidic residues" evidence="7">
    <location>
        <begin position="1262"/>
        <end position="1278"/>
    </location>
</feature>
<evidence type="ECO:0000259" key="8">
    <source>
        <dbReference type="PROSITE" id="PS50158"/>
    </source>
</evidence>
<keyword evidence="6" id="KW-0863">Zinc-finger</keyword>
<dbReference type="Gene3D" id="1.10.1410.10">
    <property type="match status" value="2"/>
</dbReference>
<feature type="compositionally biased region" description="Basic and acidic residues" evidence="7">
    <location>
        <begin position="75"/>
        <end position="86"/>
    </location>
</feature>
<dbReference type="InterPro" id="IPR002058">
    <property type="entry name" value="PAP_assoc"/>
</dbReference>
<dbReference type="GO" id="GO:0008270">
    <property type="term" value="F:zinc ion binding"/>
    <property type="evidence" value="ECO:0007669"/>
    <property type="project" value="UniProtKB-KW"/>
</dbReference>
<feature type="compositionally biased region" description="Basic and acidic residues" evidence="7">
    <location>
        <begin position="1196"/>
        <end position="1211"/>
    </location>
</feature>
<name>A0A9D3B8M3_NOTFU</name>
<dbReference type="InterPro" id="IPR013087">
    <property type="entry name" value="Znf_C2H2_type"/>
</dbReference>
<dbReference type="InterPro" id="IPR043519">
    <property type="entry name" value="NT_sf"/>
</dbReference>
<reference evidence="9" key="1">
    <citation type="submission" date="2020-03" db="EMBL/GenBank/DDBJ databases">
        <title>Intra-Species Differences in Population Size shape Life History and Genome Evolution.</title>
        <authorList>
            <person name="Willemsen D."/>
            <person name="Cui R."/>
            <person name="Valenzano D.R."/>
        </authorList>
    </citation>
    <scope>NUCLEOTIDE SEQUENCE</scope>
    <source>
        <strain evidence="9">GRZ</strain>
        <tissue evidence="9">Whole</tissue>
    </source>
</reference>
<keyword evidence="3" id="KW-0808">Transferase</keyword>
<dbReference type="SUPFAM" id="SSF81631">
    <property type="entry name" value="PAP/OAS1 substrate-binding domain"/>
    <property type="match status" value="2"/>
</dbReference>
<feature type="region of interest" description="Disordered" evidence="7">
    <location>
        <begin position="1179"/>
        <end position="1211"/>
    </location>
</feature>
<feature type="compositionally biased region" description="Acidic residues" evidence="7">
    <location>
        <begin position="631"/>
        <end position="653"/>
    </location>
</feature>
<keyword evidence="5" id="KW-0460">Magnesium</keyword>
<dbReference type="SUPFAM" id="SSF57756">
    <property type="entry name" value="Retrovirus zinc finger-like domains"/>
    <property type="match status" value="2"/>
</dbReference>
<dbReference type="InterPro" id="IPR054708">
    <property type="entry name" value="MTPAP-like_central"/>
</dbReference>
<dbReference type="EMBL" id="JAAVVJ010000019">
    <property type="protein sequence ID" value="KAF7200707.1"/>
    <property type="molecule type" value="Genomic_DNA"/>
</dbReference>
<feature type="region of interest" description="Disordered" evidence="7">
    <location>
        <begin position="1248"/>
        <end position="1310"/>
    </location>
</feature>
<dbReference type="Proteomes" id="UP000822369">
    <property type="component" value="Chromosome 19"/>
</dbReference>
<comment type="cofactor">
    <cofactor evidence="1">
        <name>Mn(2+)</name>
        <dbReference type="ChEBI" id="CHEBI:29035"/>
    </cofactor>
</comment>
<dbReference type="CDD" id="cd05402">
    <property type="entry name" value="NT_PAP_TUTase"/>
    <property type="match status" value="2"/>
</dbReference>
<dbReference type="Gene3D" id="3.30.460.10">
    <property type="entry name" value="Beta Polymerase, domain 2"/>
    <property type="match status" value="2"/>
</dbReference>
<feature type="compositionally biased region" description="Acidic residues" evidence="7">
    <location>
        <begin position="668"/>
        <end position="682"/>
    </location>
</feature>
<evidence type="ECO:0000313" key="9">
    <source>
        <dbReference type="EMBL" id="KAF7200707.1"/>
    </source>
</evidence>
<dbReference type="PANTHER" id="PTHR12271:SF34">
    <property type="entry name" value="TERMINAL URIDYLYLTRANSFERASE 7"/>
    <property type="match status" value="1"/>
</dbReference>
<feature type="domain" description="CCHC-type" evidence="8">
    <location>
        <begin position="1163"/>
        <end position="1177"/>
    </location>
</feature>
<accession>A0A9D3B8M3</accession>
<dbReference type="PANTHER" id="PTHR12271">
    <property type="entry name" value="POLY A POLYMERASE CID PAP -RELATED"/>
    <property type="match status" value="1"/>
</dbReference>